<keyword evidence="1" id="KW-0732">Signal</keyword>
<reference evidence="2" key="1">
    <citation type="submission" date="2019-01" db="EMBL/GenBank/DDBJ databases">
        <authorList>
            <consortium name="Genoscope - CEA"/>
            <person name="William W."/>
        </authorList>
    </citation>
    <scope>NUCLEOTIDE SEQUENCE</scope>
    <source>
        <strain evidence="2">CR-1</strain>
    </source>
</reference>
<feature type="signal peptide" evidence="1">
    <location>
        <begin position="1"/>
        <end position="24"/>
    </location>
</feature>
<organism evidence="2">
    <name type="scientific">uncultured Desulfobacteraceae bacterium</name>
    <dbReference type="NCBI Taxonomy" id="218296"/>
    <lineage>
        <taxon>Bacteria</taxon>
        <taxon>Pseudomonadati</taxon>
        <taxon>Thermodesulfobacteriota</taxon>
        <taxon>Desulfobacteria</taxon>
        <taxon>Desulfobacterales</taxon>
        <taxon>Desulfobacteraceae</taxon>
        <taxon>environmental samples</taxon>
    </lineage>
</organism>
<accession>A0A484HD65</accession>
<evidence type="ECO:0008006" key="3">
    <source>
        <dbReference type="Google" id="ProtNLM"/>
    </source>
</evidence>
<proteinExistence type="predicted"/>
<evidence type="ECO:0000256" key="1">
    <source>
        <dbReference type="SAM" id="SignalP"/>
    </source>
</evidence>
<dbReference type="EMBL" id="CAACVI010000005">
    <property type="protein sequence ID" value="VEN73205.1"/>
    <property type="molecule type" value="Genomic_DNA"/>
</dbReference>
<protein>
    <recommendedName>
        <fullName evidence="3">DUF481 domain-containing protein</fullName>
    </recommendedName>
</protein>
<dbReference type="InterPro" id="IPR007433">
    <property type="entry name" value="DUF481"/>
</dbReference>
<name>A0A484HD65_9BACT</name>
<gene>
    <name evidence="2" type="ORF">EPICR_130022</name>
</gene>
<evidence type="ECO:0000313" key="2">
    <source>
        <dbReference type="EMBL" id="VEN73205.1"/>
    </source>
</evidence>
<feature type="chain" id="PRO_5019752194" description="DUF481 domain-containing protein" evidence="1">
    <location>
        <begin position="25"/>
        <end position="299"/>
    </location>
</feature>
<dbReference type="AlphaFoldDB" id="A0A484HD65"/>
<sequence>MKKTAKRVIFSLILVLSVASFSFAGNSGDLGKWWLKNPLEYDPMPDRLLHHFEGSYSYGGTSGNVEVTSHTGKANLTLRKNILTSVTVYSVKYNDTENALRGSESHLNDQFFRQGFRFALTDKLEAVVGGEWKKNASMYLENRLVYYGGFRFSAIRSENVKIFLAGFYSNTNTEYMNSKIQNIRTYASFPSVDEYESGGLFLRQTLNWKITDAITLNEACSYLNFLDNSDYYTLDLNLSLNFMITKSVSFLVSYDMTYEQNSFIKSLGDYLDERRAAGRFAGEIENRDSKIGVGIQISF</sequence>
<dbReference type="Pfam" id="PF04338">
    <property type="entry name" value="DUF481"/>
    <property type="match status" value="1"/>
</dbReference>